<dbReference type="STRING" id="1341154.FCR2A7T_24520"/>
<dbReference type="RefSeq" id="WP_023571554.1">
    <property type="nucleotide sequence ID" value="NZ_AVBI01000019.1"/>
</dbReference>
<evidence type="ECO:0000259" key="1">
    <source>
        <dbReference type="Pfam" id="PF18478"/>
    </source>
</evidence>
<protein>
    <recommendedName>
        <fullName evidence="1">VapC45 PIN like domain-containing protein</fullName>
    </recommendedName>
</protein>
<dbReference type="Pfam" id="PF18478">
    <property type="entry name" value="PIN_10"/>
    <property type="match status" value="1"/>
</dbReference>
<dbReference type="CDD" id="cd18769">
    <property type="entry name" value="PIN_Mut7-C-like"/>
    <property type="match status" value="1"/>
</dbReference>
<dbReference type="EMBL" id="VLKQ01000001">
    <property type="protein sequence ID" value="TWI15298.1"/>
    <property type="molecule type" value="Genomic_DNA"/>
</dbReference>
<proteinExistence type="predicted"/>
<dbReference type="AlphaFoldDB" id="V6RX36"/>
<comment type="caution">
    <text evidence="2">The sequence shown here is derived from an EMBL/GenBank/DDBJ whole genome shotgun (WGS) entry which is preliminary data.</text>
</comment>
<dbReference type="OrthoDB" id="839282at2"/>
<dbReference type="InterPro" id="IPR041375">
    <property type="entry name" value="VapC45_PIN-like"/>
</dbReference>
<feature type="domain" description="VapC45 PIN like" evidence="1">
    <location>
        <begin position="5"/>
        <end position="92"/>
    </location>
</feature>
<name>V6RX36_9FLAO</name>
<organism evidence="2 3">
    <name type="scientific">Flavobacterium cauense R2A-7</name>
    <dbReference type="NCBI Taxonomy" id="1341154"/>
    <lineage>
        <taxon>Bacteria</taxon>
        <taxon>Pseudomonadati</taxon>
        <taxon>Bacteroidota</taxon>
        <taxon>Flavobacteriia</taxon>
        <taxon>Flavobacteriales</taxon>
        <taxon>Flavobacteriaceae</taxon>
        <taxon>Flavobacterium</taxon>
    </lineage>
</organism>
<evidence type="ECO:0000313" key="2">
    <source>
        <dbReference type="EMBL" id="TWI15298.1"/>
    </source>
</evidence>
<dbReference type="Proteomes" id="UP000319848">
    <property type="component" value="Unassembled WGS sequence"/>
</dbReference>
<reference evidence="2 3" key="1">
    <citation type="journal article" date="2015" name="Stand. Genomic Sci.">
        <title>Genomic Encyclopedia of Bacterial and Archaeal Type Strains, Phase III: the genomes of soil and plant-associated and newly described type strains.</title>
        <authorList>
            <person name="Whitman W.B."/>
            <person name="Woyke T."/>
            <person name="Klenk H.P."/>
            <person name="Zhou Y."/>
            <person name="Lilburn T.G."/>
            <person name="Beck B.J."/>
            <person name="De Vos P."/>
            <person name="Vandamme P."/>
            <person name="Eisen J.A."/>
            <person name="Garrity G."/>
            <person name="Hugenholtz P."/>
            <person name="Kyrpides N.C."/>
        </authorList>
    </citation>
    <scope>NUCLEOTIDE SEQUENCE [LARGE SCALE GENOMIC DNA]</scope>
    <source>
        <strain evidence="2 3">CGMCC 1.7270</strain>
    </source>
</reference>
<accession>V6RX36</accession>
<gene>
    <name evidence="2" type="ORF">IP98_00290</name>
</gene>
<sequence length="139" mass="16054">MRKYKIYIDENLPKQLAHGLNTLQQPQNLRDGLEIEVLSISDEFGKGALDEDWIPKVGAENGIVITQDSRIQSQKHQRELYLKSGVGILFLNPPSKNGFSYWDMVKKLIEEWDNIKTIVKKNKTPFAFRGSSSRKFEKM</sequence>
<keyword evidence="3" id="KW-1185">Reference proteome</keyword>
<evidence type="ECO:0000313" key="3">
    <source>
        <dbReference type="Proteomes" id="UP000319848"/>
    </source>
</evidence>